<feature type="compositionally biased region" description="Low complexity" evidence="2">
    <location>
        <begin position="244"/>
        <end position="256"/>
    </location>
</feature>
<dbReference type="AlphaFoldDB" id="A0A835IIZ5"/>
<evidence type="ECO:0000256" key="2">
    <source>
        <dbReference type="SAM" id="MobiDB-lite"/>
    </source>
</evidence>
<feature type="region of interest" description="Disordered" evidence="2">
    <location>
        <begin position="211"/>
        <end position="268"/>
    </location>
</feature>
<dbReference type="GO" id="GO:0004252">
    <property type="term" value="F:serine-type endopeptidase activity"/>
    <property type="evidence" value="ECO:0007669"/>
    <property type="project" value="TreeGrafter"/>
</dbReference>
<evidence type="ECO:0000259" key="3">
    <source>
        <dbReference type="Pfam" id="PF00326"/>
    </source>
</evidence>
<dbReference type="SUPFAM" id="SSF53474">
    <property type="entry name" value="alpha/beta-Hydrolases"/>
    <property type="match status" value="1"/>
</dbReference>
<dbReference type="EMBL" id="JADFTS010000002">
    <property type="protein sequence ID" value="KAF9618651.1"/>
    <property type="molecule type" value="Genomic_DNA"/>
</dbReference>
<sequence length="482" mass="53199">MDTQQKGRGRPPTLNTRLVRVEKELQANSTDLCEIREILMLLVPDYQPKQTIEVVDRQRAKDGPKIPTTLALKLKSLVASSTKSPSSPIRRLGRPIVNGSGPILNPTDRGRFPRADLAFPNLDANGRRNCQNPSGLGRGQRLVAASVTHAPLLQQNFDQAKRRSYLPNSRAGQTNPTWASNVQAYGRPHNTFRAANYIPVQENTRLARKKVVTAAQGAPHSPDPDDLPPPSPCQHRRQPRWLAPTFDPPDSLDFPFSPSPPRRNNHNGAKKSYEAIFVSSNSQKTGTSDPLIVILHGGPHSVTLTSFSKSLAFLSSLGYSLLMVNYRGSLGFGEEALQSLPGKVGSQAPDRFVAAAARNPVCNLALMVGTTDIPDWCYVETYGSKGRTYFTDAPSVEDLHNFHKKSPISHISKVKTPTIFLLGAKDLRVPVSNGLQYVRALKEKGVDVKVIVFPNDIHPIDRPQSDFESFINIGVWFKKYLK</sequence>
<dbReference type="InterPro" id="IPR029058">
    <property type="entry name" value="AB_hydrolase_fold"/>
</dbReference>
<accession>A0A835IIZ5</accession>
<keyword evidence="1" id="KW-0378">Hydrolase</keyword>
<name>A0A835IIZ5_9MAGN</name>
<dbReference type="Gene3D" id="3.40.50.1820">
    <property type="entry name" value="alpha/beta hydrolase"/>
    <property type="match status" value="2"/>
</dbReference>
<evidence type="ECO:0000313" key="4">
    <source>
        <dbReference type="EMBL" id="KAF9618651.1"/>
    </source>
</evidence>
<evidence type="ECO:0000256" key="1">
    <source>
        <dbReference type="ARBA" id="ARBA00022801"/>
    </source>
</evidence>
<reference evidence="4 5" key="1">
    <citation type="submission" date="2020-10" db="EMBL/GenBank/DDBJ databases">
        <title>The Coptis chinensis genome and diversification of protoberbering-type alkaloids.</title>
        <authorList>
            <person name="Wang B."/>
            <person name="Shu S."/>
            <person name="Song C."/>
            <person name="Liu Y."/>
        </authorList>
    </citation>
    <scope>NUCLEOTIDE SEQUENCE [LARGE SCALE GENOMIC DNA]</scope>
    <source>
        <strain evidence="4">HL-2020</strain>
        <tissue evidence="4">Leaf</tissue>
    </source>
</reference>
<dbReference type="Proteomes" id="UP000631114">
    <property type="component" value="Unassembled WGS sequence"/>
</dbReference>
<dbReference type="PANTHER" id="PTHR42776">
    <property type="entry name" value="SERINE PEPTIDASE S9 FAMILY MEMBER"/>
    <property type="match status" value="1"/>
</dbReference>
<gene>
    <name evidence="4" type="ORF">IFM89_002346</name>
</gene>
<feature type="domain" description="Peptidase S9 prolyl oligopeptidase catalytic" evidence="3">
    <location>
        <begin position="346"/>
        <end position="482"/>
    </location>
</feature>
<dbReference type="GO" id="GO:0006508">
    <property type="term" value="P:proteolysis"/>
    <property type="evidence" value="ECO:0007669"/>
    <property type="project" value="InterPro"/>
</dbReference>
<dbReference type="OrthoDB" id="416344at2759"/>
<feature type="region of interest" description="Disordered" evidence="2">
    <location>
        <begin position="82"/>
        <end position="111"/>
    </location>
</feature>
<evidence type="ECO:0000313" key="5">
    <source>
        <dbReference type="Proteomes" id="UP000631114"/>
    </source>
</evidence>
<protein>
    <recommendedName>
        <fullName evidence="3">Peptidase S9 prolyl oligopeptidase catalytic domain-containing protein</fullName>
    </recommendedName>
</protein>
<comment type="caution">
    <text evidence="4">The sequence shown here is derived from an EMBL/GenBank/DDBJ whole genome shotgun (WGS) entry which is preliminary data.</text>
</comment>
<proteinExistence type="predicted"/>
<dbReference type="InterPro" id="IPR001375">
    <property type="entry name" value="Peptidase_S9_cat"/>
</dbReference>
<organism evidence="4 5">
    <name type="scientific">Coptis chinensis</name>
    <dbReference type="NCBI Taxonomy" id="261450"/>
    <lineage>
        <taxon>Eukaryota</taxon>
        <taxon>Viridiplantae</taxon>
        <taxon>Streptophyta</taxon>
        <taxon>Embryophyta</taxon>
        <taxon>Tracheophyta</taxon>
        <taxon>Spermatophyta</taxon>
        <taxon>Magnoliopsida</taxon>
        <taxon>Ranunculales</taxon>
        <taxon>Ranunculaceae</taxon>
        <taxon>Coptidoideae</taxon>
        <taxon>Coptis</taxon>
    </lineage>
</organism>
<dbReference type="PANTHER" id="PTHR42776:SF4">
    <property type="entry name" value="ACYLAMINO-ACID-RELEASING ENZYME"/>
    <property type="match status" value="1"/>
</dbReference>
<dbReference type="Pfam" id="PF00326">
    <property type="entry name" value="Peptidase_S9"/>
    <property type="match status" value="1"/>
</dbReference>
<keyword evidence="5" id="KW-1185">Reference proteome</keyword>